<keyword evidence="2" id="KW-0808">Transferase</keyword>
<evidence type="ECO:0000313" key="3">
    <source>
        <dbReference type="Proteomes" id="UP000239494"/>
    </source>
</evidence>
<dbReference type="RefSeq" id="WP_106193934.1">
    <property type="nucleotide sequence ID" value="NZ_PVTF01000014.1"/>
</dbReference>
<gene>
    <name evidence="2" type="ORF">CLV43_114308</name>
</gene>
<evidence type="ECO:0000259" key="1">
    <source>
        <dbReference type="Pfam" id="PF25109"/>
    </source>
</evidence>
<dbReference type="SUPFAM" id="SSF52540">
    <property type="entry name" value="P-loop containing nucleoside triphosphate hydrolases"/>
    <property type="match status" value="1"/>
</dbReference>
<dbReference type="InterPro" id="IPR023214">
    <property type="entry name" value="HAD_sf"/>
</dbReference>
<dbReference type="Pfam" id="PF25109">
    <property type="entry name" value="HAD_PNKP"/>
    <property type="match status" value="1"/>
</dbReference>
<dbReference type="InterPro" id="IPR027417">
    <property type="entry name" value="P-loop_NTPase"/>
</dbReference>
<accession>A0A2T0SPQ5</accession>
<feature type="domain" description="Polynucleotide kinase PNKP phosphatase" evidence="1">
    <location>
        <begin position="166"/>
        <end position="302"/>
    </location>
</feature>
<evidence type="ECO:0000313" key="2">
    <source>
        <dbReference type="EMBL" id="PRY35390.1"/>
    </source>
</evidence>
<dbReference type="SUPFAM" id="SSF56784">
    <property type="entry name" value="HAD-like"/>
    <property type="match status" value="1"/>
</dbReference>
<dbReference type="Proteomes" id="UP000239494">
    <property type="component" value="Unassembled WGS sequence"/>
</dbReference>
<dbReference type="AlphaFoldDB" id="A0A2T0SPQ5"/>
<dbReference type="Gene3D" id="3.40.50.1000">
    <property type="entry name" value="HAD superfamily/HAD-like"/>
    <property type="match status" value="1"/>
</dbReference>
<dbReference type="Pfam" id="PF13671">
    <property type="entry name" value="AAA_33"/>
    <property type="match status" value="1"/>
</dbReference>
<keyword evidence="2" id="KW-0418">Kinase</keyword>
<name>A0A2T0SPQ5_9PSEU</name>
<comment type="caution">
    <text evidence="2">The sequence shown here is derived from an EMBL/GenBank/DDBJ whole genome shotgun (WGS) entry which is preliminary data.</text>
</comment>
<dbReference type="OrthoDB" id="7592866at2"/>
<protein>
    <submittedName>
        <fullName evidence="2">Putative kinase</fullName>
    </submittedName>
</protein>
<dbReference type="InterPro" id="IPR036412">
    <property type="entry name" value="HAD-like_sf"/>
</dbReference>
<dbReference type="GO" id="GO:0016301">
    <property type="term" value="F:kinase activity"/>
    <property type="evidence" value="ECO:0007669"/>
    <property type="project" value="UniProtKB-KW"/>
</dbReference>
<reference evidence="2 3" key="1">
    <citation type="submission" date="2018-03" db="EMBL/GenBank/DDBJ databases">
        <title>Genomic Encyclopedia of Archaeal and Bacterial Type Strains, Phase II (KMG-II): from individual species to whole genera.</title>
        <authorList>
            <person name="Goeker M."/>
        </authorList>
    </citation>
    <scope>NUCLEOTIDE SEQUENCE [LARGE SCALE GENOMIC DNA]</scope>
    <source>
        <strain evidence="2 3">DSM 44720</strain>
    </source>
</reference>
<dbReference type="Gene3D" id="3.40.50.300">
    <property type="entry name" value="P-loop containing nucleotide triphosphate hydrolases"/>
    <property type="match status" value="1"/>
</dbReference>
<organism evidence="2 3">
    <name type="scientific">Umezawaea tangerina</name>
    <dbReference type="NCBI Taxonomy" id="84725"/>
    <lineage>
        <taxon>Bacteria</taxon>
        <taxon>Bacillati</taxon>
        <taxon>Actinomycetota</taxon>
        <taxon>Actinomycetes</taxon>
        <taxon>Pseudonocardiales</taxon>
        <taxon>Pseudonocardiaceae</taxon>
        <taxon>Umezawaea</taxon>
    </lineage>
</organism>
<proteinExistence type="predicted"/>
<keyword evidence="3" id="KW-1185">Reference proteome</keyword>
<dbReference type="EMBL" id="PVTF01000014">
    <property type="protein sequence ID" value="PRY35390.1"/>
    <property type="molecule type" value="Genomic_DNA"/>
</dbReference>
<dbReference type="InterPro" id="IPR056782">
    <property type="entry name" value="HAD_PNKP"/>
</dbReference>
<sequence length="302" mass="33897">MTRLIVTRGLPASGKTTEAKRLLGEAEPGSLVRVNRDDLRDLMHGRGYHLHVTEKQVSLAQRASVEALLRSGVDVIVDDTNLRVRYLRAWVDLATKLGAELEVRDFTDVDVEECVRRDRDRARPVGEEVIRKAHSRFLAGQALPLPVPTPRTTAIGRPYVANSALPATVMVDVDGTVALHAGVREPFDTSRYHLDVPNHPVIAAVNSMYLAGHLLVFCSGRDDTYRDVTEEWLGEHVQIPYAGLFMRPAGDRRRDDVVKLELFDRHIRDQYAVTCVFDDRDRVVRAWRSIGLTVMQVAEGAF</sequence>